<dbReference type="PIRSF" id="PIRSF012702">
    <property type="entry name" value="UCP012702"/>
    <property type="match status" value="1"/>
</dbReference>
<dbReference type="GO" id="GO:0006508">
    <property type="term" value="P:proteolysis"/>
    <property type="evidence" value="ECO:0007669"/>
    <property type="project" value="UniProtKB-KW"/>
</dbReference>
<dbReference type="AlphaFoldDB" id="A0A4Q9VMK7"/>
<gene>
    <name evidence="4" type="ORF">EYW49_13280</name>
</gene>
<evidence type="ECO:0000313" key="4">
    <source>
        <dbReference type="EMBL" id="TBW36806.1"/>
    </source>
</evidence>
<dbReference type="InterPro" id="IPR015995">
    <property type="entry name" value="MlrC_N"/>
</dbReference>
<dbReference type="Pfam" id="PF07171">
    <property type="entry name" value="MlrC_C"/>
    <property type="match status" value="1"/>
</dbReference>
<keyword evidence="1" id="KW-0482">Metalloprotease</keyword>
<evidence type="ECO:0000256" key="1">
    <source>
        <dbReference type="PIRNR" id="PIRNR012702"/>
    </source>
</evidence>
<keyword evidence="5" id="KW-1185">Reference proteome</keyword>
<keyword evidence="1" id="KW-0479">Metal-binding</keyword>
<dbReference type="Pfam" id="PF07364">
    <property type="entry name" value="DUF1485"/>
    <property type="match status" value="1"/>
</dbReference>
<feature type="domain" description="Microcystin LR degradation protein MlrC N-terminal" evidence="3">
    <location>
        <begin position="4"/>
        <end position="291"/>
    </location>
</feature>
<comment type="function">
    <text evidence="1">Involved in peptidolytic degradation of cyclic heptapeptide hepatotoxin microcystin (MC).</text>
</comment>
<evidence type="ECO:0000259" key="3">
    <source>
        <dbReference type="Pfam" id="PF07364"/>
    </source>
</evidence>
<dbReference type="GO" id="GO:0008237">
    <property type="term" value="F:metallopeptidase activity"/>
    <property type="evidence" value="ECO:0007669"/>
    <property type="project" value="UniProtKB-KW"/>
</dbReference>
<evidence type="ECO:0000313" key="5">
    <source>
        <dbReference type="Proteomes" id="UP000292781"/>
    </source>
</evidence>
<keyword evidence="1" id="KW-0378">Hydrolase</keyword>
<evidence type="ECO:0000259" key="2">
    <source>
        <dbReference type="Pfam" id="PF07171"/>
    </source>
</evidence>
<dbReference type="GO" id="GO:0046872">
    <property type="term" value="F:metal ion binding"/>
    <property type="evidence" value="ECO:0007669"/>
    <property type="project" value="UniProtKB-KW"/>
</dbReference>
<dbReference type="EMBL" id="SJFN01000018">
    <property type="protein sequence ID" value="TBW36806.1"/>
    <property type="molecule type" value="Genomic_DNA"/>
</dbReference>
<sequence length="495" mass="53271">MPFKVLTAEFLHESNTFSIRPTGLRQFEVDCLLYGEAAIAARRSANTGLAGALDVAERFGWNLVHVLSAHAEPAGPVTREAFERIAGEIVAAAEREKPDGLLLILHGAMVCADFDDGEGELLARLRAVLAPGVPIAATLDLHANVTDAMIDHAEIWVSYKTYPHVDMRIAAVHAGEILQRTLTGEIRPTTLKVRRPMLEEANGGRTDTGAMIERLARARAWEARPDAFAVSINGGFADADIAEVGPTVLVTHDGDPAPHRAFAEELADDIWARRHDVINRFLTVEEAADRARRFVRHTGPLIVADYADNPGGGAYGDGTELLAALLAVGLENACFGPMVDPETAALLHTRQPGERVAIALGGKTDPRFGGRPLELEVELVSLHDGRLIGNGPMLGGLAMSYGPTAVVAVGGMRILVVSEPMQMRDLAQFQTFGIDPAAATVVGLKSMQHFRAAFAPIAEEIIVCDSGALCTMAYERLPFAKARRPIWPLDRDFAL</sequence>
<feature type="domain" description="Microcystin LR degradation protein MlrC C-terminal" evidence="2">
    <location>
        <begin position="303"/>
        <end position="480"/>
    </location>
</feature>
<accession>A0A4Q9VMK7</accession>
<proteinExistence type="inferred from homology"/>
<dbReference type="OrthoDB" id="9782658at2"/>
<dbReference type="Proteomes" id="UP000292781">
    <property type="component" value="Unassembled WGS sequence"/>
</dbReference>
<organism evidence="4 5">
    <name type="scientific">Siculibacillus lacustris</name>
    <dbReference type="NCBI Taxonomy" id="1549641"/>
    <lineage>
        <taxon>Bacteria</taxon>
        <taxon>Pseudomonadati</taxon>
        <taxon>Pseudomonadota</taxon>
        <taxon>Alphaproteobacteria</taxon>
        <taxon>Hyphomicrobiales</taxon>
        <taxon>Ancalomicrobiaceae</taxon>
        <taxon>Siculibacillus</taxon>
    </lineage>
</organism>
<reference evidence="4 5" key="1">
    <citation type="submission" date="2019-02" db="EMBL/GenBank/DDBJ databases">
        <title>Siculibacillus lacustris gen. nov., sp. nov., a new rosette-forming bacterium isolated from a freshwater crater lake (Lake St. Ana, Romania).</title>
        <authorList>
            <person name="Felfoldi T."/>
            <person name="Marton Z."/>
            <person name="Szabo A."/>
            <person name="Mentes A."/>
            <person name="Boka K."/>
            <person name="Marialigeti K."/>
            <person name="Mathe I."/>
            <person name="Koncz M."/>
            <person name="Schumann P."/>
            <person name="Toth E."/>
        </authorList>
    </citation>
    <scope>NUCLEOTIDE SEQUENCE [LARGE SCALE GENOMIC DNA]</scope>
    <source>
        <strain evidence="4 5">SA-279</strain>
    </source>
</reference>
<comment type="caution">
    <text evidence="4">The sequence shown here is derived from an EMBL/GenBank/DDBJ whole genome shotgun (WGS) entry which is preliminary data.</text>
</comment>
<dbReference type="RefSeq" id="WP_131310070.1">
    <property type="nucleotide sequence ID" value="NZ_SJFN01000018.1"/>
</dbReference>
<dbReference type="InterPro" id="IPR010799">
    <property type="entry name" value="MlrC_C"/>
</dbReference>
<dbReference type="InterPro" id="IPR009197">
    <property type="entry name" value="MlrC"/>
</dbReference>
<comment type="cofactor">
    <cofactor evidence="1">
        <name>Zn(2+)</name>
        <dbReference type="ChEBI" id="CHEBI:29105"/>
    </cofactor>
    <text evidence="1">Binds 1 zinc ion per subunit.</text>
</comment>
<protein>
    <recommendedName>
        <fullName evidence="1">Microcystinase C</fullName>
        <shortName evidence="1">MlrC</shortName>
    </recommendedName>
</protein>
<name>A0A4Q9VMK7_9HYPH</name>
<keyword evidence="1" id="KW-0645">Protease</keyword>
<comment type="similarity">
    <text evidence="1">Belongs to the peptidase M81 family.</text>
</comment>